<comment type="subcellular location">
    <subcellularLocation>
        <location evidence="1">Cell membrane</location>
        <topology evidence="1">Multi-pass membrane protein</topology>
    </subcellularLocation>
</comment>
<dbReference type="PIRSF" id="PIRSF035875">
    <property type="entry name" value="RNase_BN"/>
    <property type="match status" value="1"/>
</dbReference>
<keyword evidence="4 6" id="KW-1133">Transmembrane helix</keyword>
<feature type="transmembrane region" description="Helical" evidence="6">
    <location>
        <begin position="171"/>
        <end position="191"/>
    </location>
</feature>
<evidence type="ECO:0000313" key="7">
    <source>
        <dbReference type="EMBL" id="CAA6809317.1"/>
    </source>
</evidence>
<evidence type="ECO:0000256" key="3">
    <source>
        <dbReference type="ARBA" id="ARBA00022692"/>
    </source>
</evidence>
<dbReference type="InterPro" id="IPR017039">
    <property type="entry name" value="Virul_fac_BrkB"/>
</dbReference>
<evidence type="ECO:0000256" key="4">
    <source>
        <dbReference type="ARBA" id="ARBA00022989"/>
    </source>
</evidence>
<evidence type="ECO:0000256" key="5">
    <source>
        <dbReference type="ARBA" id="ARBA00023136"/>
    </source>
</evidence>
<dbReference type="GO" id="GO:0005886">
    <property type="term" value="C:plasma membrane"/>
    <property type="evidence" value="ECO:0007669"/>
    <property type="project" value="UniProtKB-SubCell"/>
</dbReference>
<dbReference type="Pfam" id="PF03631">
    <property type="entry name" value="Virul_fac_BrkB"/>
    <property type="match status" value="1"/>
</dbReference>
<name>A0A6S6SXT6_9GAMM</name>
<protein>
    <submittedName>
        <fullName evidence="7">Uncharacterized protein</fullName>
    </submittedName>
</protein>
<dbReference type="EMBL" id="CACVAV010000146">
    <property type="protein sequence ID" value="CAA6809317.1"/>
    <property type="molecule type" value="Genomic_DNA"/>
</dbReference>
<gene>
    <name evidence="7" type="ORF">HELGO_WM87452</name>
</gene>
<keyword evidence="3 6" id="KW-0812">Transmembrane</keyword>
<evidence type="ECO:0000256" key="1">
    <source>
        <dbReference type="ARBA" id="ARBA00004651"/>
    </source>
</evidence>
<accession>A0A6S6SXT6</accession>
<proteinExistence type="predicted"/>
<sequence>MLKLFIQSLKNWFDNDPFTQGAAAAYYAIFSFPGLLIITMSVAAFAFDQQQVETQVVSKLSQMLGAETAQDLNEIAQETQRKDQDIWALVIGLLTLSFGATGLFAHLQRSLNQIFEVEVKNSAGLWLFIKSRLISFGVVLMLGFLLLISLSMTAVINLLSDWVAVQFSPEFSLAILVINILISFFLTILLFTLIYRILPDAQLAWRSAFMGSVVAAVFFKIGEQALTVYFELAEPQSSFGAAGSLVLLMLWVSYSCMILLLGAEFAKIHEKIKHGKAVTPSKIAQKSE</sequence>
<dbReference type="PANTHER" id="PTHR30213">
    <property type="entry name" value="INNER MEMBRANE PROTEIN YHJD"/>
    <property type="match status" value="1"/>
</dbReference>
<feature type="transmembrane region" description="Helical" evidence="6">
    <location>
        <begin position="203"/>
        <end position="221"/>
    </location>
</feature>
<keyword evidence="2" id="KW-1003">Cell membrane</keyword>
<reference evidence="7" key="1">
    <citation type="submission" date="2020-01" db="EMBL/GenBank/DDBJ databases">
        <authorList>
            <person name="Meier V. D."/>
            <person name="Meier V D."/>
        </authorList>
    </citation>
    <scope>NUCLEOTIDE SEQUENCE</scope>
    <source>
        <strain evidence="7">HLG_WM_MAG_08</strain>
    </source>
</reference>
<keyword evidence="5 6" id="KW-0472">Membrane</keyword>
<organism evidence="7">
    <name type="scientific">uncultured Thiotrichaceae bacterium</name>
    <dbReference type="NCBI Taxonomy" id="298394"/>
    <lineage>
        <taxon>Bacteria</taxon>
        <taxon>Pseudomonadati</taxon>
        <taxon>Pseudomonadota</taxon>
        <taxon>Gammaproteobacteria</taxon>
        <taxon>Thiotrichales</taxon>
        <taxon>Thiotrichaceae</taxon>
        <taxon>environmental samples</taxon>
    </lineage>
</organism>
<evidence type="ECO:0000256" key="6">
    <source>
        <dbReference type="SAM" id="Phobius"/>
    </source>
</evidence>
<dbReference type="NCBIfam" id="TIGR00765">
    <property type="entry name" value="yihY_not_rbn"/>
    <property type="match status" value="1"/>
</dbReference>
<dbReference type="AlphaFoldDB" id="A0A6S6SXT6"/>
<dbReference type="PANTHER" id="PTHR30213:SF1">
    <property type="entry name" value="INNER MEMBRANE PROTEIN YHJD"/>
    <property type="match status" value="1"/>
</dbReference>
<feature type="transmembrane region" description="Helical" evidence="6">
    <location>
        <begin position="241"/>
        <end position="263"/>
    </location>
</feature>
<evidence type="ECO:0000256" key="2">
    <source>
        <dbReference type="ARBA" id="ARBA00022475"/>
    </source>
</evidence>
<feature type="transmembrane region" description="Helical" evidence="6">
    <location>
        <begin position="86"/>
        <end position="105"/>
    </location>
</feature>
<feature type="transmembrane region" description="Helical" evidence="6">
    <location>
        <begin position="133"/>
        <end position="159"/>
    </location>
</feature>
<feature type="transmembrane region" description="Helical" evidence="6">
    <location>
        <begin position="21"/>
        <end position="47"/>
    </location>
</feature>